<comment type="caution">
    <text evidence="1">The sequence shown here is derived from an EMBL/GenBank/DDBJ whole genome shotgun (WGS) entry which is preliminary data.</text>
</comment>
<name>A0AAW0M2S1_QUESU</name>
<sequence length="59" mass="6142">MSLLAVASEEINRELQTTLTEEAAIAAPAVHGGKRNPVNGKMTPAAIGIPSILYPKAQT</sequence>
<protein>
    <submittedName>
        <fullName evidence="1">Uncharacterized protein</fullName>
    </submittedName>
</protein>
<organism evidence="1">
    <name type="scientific">Quercus suber</name>
    <name type="common">Cork oak</name>
    <dbReference type="NCBI Taxonomy" id="58331"/>
    <lineage>
        <taxon>Eukaryota</taxon>
        <taxon>Viridiplantae</taxon>
        <taxon>Streptophyta</taxon>
        <taxon>Embryophyta</taxon>
        <taxon>Tracheophyta</taxon>
        <taxon>Spermatophyta</taxon>
        <taxon>Magnoliopsida</taxon>
        <taxon>eudicotyledons</taxon>
        <taxon>Gunneridae</taxon>
        <taxon>Pentapetalae</taxon>
        <taxon>rosids</taxon>
        <taxon>fabids</taxon>
        <taxon>Fagales</taxon>
        <taxon>Fagaceae</taxon>
        <taxon>Quercus</taxon>
    </lineage>
</organism>
<reference evidence="1" key="2">
    <citation type="journal article" date="2018" name="Sci. Data">
        <title>The draft genome sequence of cork oak.</title>
        <authorList>
            <person name="Ramos A.M."/>
            <person name="Usie A."/>
            <person name="Barbosa P."/>
            <person name="Barros P.M."/>
            <person name="Capote T."/>
            <person name="Chaves I."/>
            <person name="Simoes F."/>
            <person name="Abreu I."/>
            <person name="Carrasquinho I."/>
            <person name="Faro C."/>
            <person name="Guimaraes J.B."/>
            <person name="Mendonca D."/>
            <person name="Nobrega F."/>
            <person name="Rodrigues L."/>
            <person name="Saibo N.J.M."/>
            <person name="Varela M.C."/>
            <person name="Egas C."/>
            <person name="Matos J."/>
            <person name="Miguel C.M."/>
            <person name="Oliveira M.M."/>
            <person name="Ricardo C.P."/>
            <person name="Goncalves S."/>
        </authorList>
    </citation>
    <scope>NUCLEOTIDE SEQUENCE [LARGE SCALE GENOMIC DNA]</scope>
    <source>
        <strain evidence="1">HL8</strain>
    </source>
</reference>
<accession>A0AAW0M2S1</accession>
<reference evidence="1" key="3">
    <citation type="submission" date="2023-07" db="EMBL/GenBank/DDBJ databases">
        <title>An improved reference 1 genome and first organelle genomes of Quercus suber.</title>
        <authorList>
            <consortium name="Genosuber Consortium"/>
            <person name="Usie A."/>
            <person name="Serra O."/>
            <person name="Barros P."/>
        </authorList>
    </citation>
    <scope>NUCLEOTIDE SEQUENCE</scope>
    <source>
        <strain evidence="1">HL8</strain>
        <tissue evidence="1">Leaves</tissue>
    </source>
</reference>
<proteinExistence type="predicted"/>
<dbReference type="EMBL" id="PKMF04000021">
    <property type="protein sequence ID" value="KAK7858183.1"/>
    <property type="molecule type" value="Genomic_DNA"/>
</dbReference>
<dbReference type="AlphaFoldDB" id="A0AAW0M2S1"/>
<reference evidence="1" key="1">
    <citation type="submission" date="2017-12" db="EMBL/GenBank/DDBJ databases">
        <authorList>
            <person name="Barbosa P."/>
            <person name="Usie A."/>
            <person name="Ramos A.M."/>
        </authorList>
    </citation>
    <scope>NUCLEOTIDE SEQUENCE</scope>
    <source>
        <strain evidence="1">HL8</strain>
        <tissue evidence="1">Leaves</tissue>
    </source>
</reference>
<gene>
    <name evidence="1" type="ORF">CFP56_013779</name>
</gene>
<evidence type="ECO:0000313" key="1">
    <source>
        <dbReference type="EMBL" id="KAK7858183.1"/>
    </source>
</evidence>